<dbReference type="EC" id="1.13.11.52" evidence="4"/>
<dbReference type="PANTHER" id="PTHR28657:SF11">
    <property type="entry name" value="INDOLEAMINE 2,3-DIOXYGENASE"/>
    <property type="match status" value="1"/>
</dbReference>
<dbReference type="AlphaFoldDB" id="A0A7H8QNG3"/>
<dbReference type="InterPro" id="IPR000898">
    <property type="entry name" value="Indolamine_dOase"/>
</dbReference>
<comment type="similarity">
    <text evidence="1 4">Belongs to the indoleamine 2,3-dioxygenase family.</text>
</comment>
<dbReference type="InterPro" id="IPR037217">
    <property type="entry name" value="Trp/Indoleamine_2_3_dOase-like"/>
</dbReference>
<reference evidence="6" key="1">
    <citation type="submission" date="2020-06" db="EMBL/GenBank/DDBJ databases">
        <title>A chromosome-scale genome assembly of Talaromyces rugulosus W13939.</title>
        <authorList>
            <person name="Wang B."/>
            <person name="Guo L."/>
            <person name="Ye K."/>
            <person name="Wang L."/>
        </authorList>
    </citation>
    <scope>NUCLEOTIDE SEQUENCE [LARGE SCALE GENOMIC DNA]</scope>
    <source>
        <strain evidence="6">W13939</strain>
    </source>
</reference>
<evidence type="ECO:0000256" key="1">
    <source>
        <dbReference type="ARBA" id="ARBA00007119"/>
    </source>
</evidence>
<protein>
    <recommendedName>
        <fullName evidence="4">Indoleamine 2,3-dioxygenase</fullName>
        <ecNumber evidence="4">1.13.11.52</ecNumber>
    </recommendedName>
</protein>
<dbReference type="GO" id="GO:0019441">
    <property type="term" value="P:L-tryptophan catabolic process to kynurenine"/>
    <property type="evidence" value="ECO:0007669"/>
    <property type="project" value="UniProtKB-UniRule"/>
</dbReference>
<gene>
    <name evidence="5" type="ORF">TRUGW13939_02492</name>
</gene>
<keyword evidence="4" id="KW-0223">Dioxygenase</keyword>
<dbReference type="PANTHER" id="PTHR28657">
    <property type="entry name" value="INDOLEAMINE 2,3-DIOXYGENASE"/>
    <property type="match status" value="1"/>
</dbReference>
<dbReference type="GO" id="GO:0005737">
    <property type="term" value="C:cytoplasm"/>
    <property type="evidence" value="ECO:0007669"/>
    <property type="project" value="TreeGrafter"/>
</dbReference>
<dbReference type="GO" id="GO:0046872">
    <property type="term" value="F:metal ion binding"/>
    <property type="evidence" value="ECO:0007669"/>
    <property type="project" value="UniProtKB-UniRule"/>
</dbReference>
<dbReference type="GO" id="GO:0033754">
    <property type="term" value="F:indoleamine 2,3-dioxygenase activity"/>
    <property type="evidence" value="ECO:0007669"/>
    <property type="project" value="UniProtKB-EC"/>
</dbReference>
<proteinExistence type="inferred from homology"/>
<dbReference type="OrthoDB" id="4662583at2759"/>
<sequence>MELSPFLATETMAWEEAEAGLTRMKAYRSHARKLLSEKVNMEEAQKCLNSDLSPEIYNGLFACVAISRHAYRWATIPIIKVAQEETVVEFPPELDMAWSFLQQRYGVTSPGGNVTSNFYCNYDSDDNLVYTFNVGMPDAIRAAEYHFGHIFPAMERQGLPIYYHMVMAILSSKRDDLKQTVQHLKSISEHLKPTLKIFFDSLVDSKVSKKYWMRYVQGIQGWAAGNMVDSKYIEYDGLSGNQLLLLHCVDAFLGLEPYLPIENTLRYIPHLQRELSTAFSKHSFRRKAEKANNSRVVAEMDSIAKQLRLFRASHRSRATPYLSVPAPERLIMTAGKSVLESDAIQNVKSAIGFLDVLLLKRFQQTR</sequence>
<name>A0A7H8QNG3_TALRU</name>
<evidence type="ECO:0000313" key="6">
    <source>
        <dbReference type="Proteomes" id="UP000509510"/>
    </source>
</evidence>
<keyword evidence="2 4" id="KW-0479">Metal-binding</keyword>
<dbReference type="GeneID" id="55990000"/>
<keyword evidence="4" id="KW-0560">Oxidoreductase</keyword>
<dbReference type="Gene3D" id="1.20.58.480">
    <property type="match status" value="1"/>
</dbReference>
<comment type="catalytic activity">
    <reaction evidence="4">
        <text>L-tryptophan + O2 = N-formyl-L-kynurenine</text>
        <dbReference type="Rhea" id="RHEA:24536"/>
        <dbReference type="ChEBI" id="CHEBI:15379"/>
        <dbReference type="ChEBI" id="CHEBI:57912"/>
        <dbReference type="ChEBI" id="CHEBI:58629"/>
    </reaction>
</comment>
<evidence type="ECO:0000256" key="3">
    <source>
        <dbReference type="ARBA" id="ARBA00023004"/>
    </source>
</evidence>
<dbReference type="RefSeq" id="XP_035341578.1">
    <property type="nucleotide sequence ID" value="XM_035485685.1"/>
</dbReference>
<accession>A0A7H8QNG3</accession>
<keyword evidence="6" id="KW-1185">Reference proteome</keyword>
<dbReference type="Proteomes" id="UP000509510">
    <property type="component" value="Chromosome II"/>
</dbReference>
<dbReference type="EMBL" id="CP055899">
    <property type="protein sequence ID" value="QKX55399.1"/>
    <property type="molecule type" value="Genomic_DNA"/>
</dbReference>
<dbReference type="SUPFAM" id="SSF140959">
    <property type="entry name" value="Indolic compounds 2,3-dioxygenase-like"/>
    <property type="match status" value="1"/>
</dbReference>
<evidence type="ECO:0000256" key="2">
    <source>
        <dbReference type="ARBA" id="ARBA00022723"/>
    </source>
</evidence>
<organism evidence="5 6">
    <name type="scientific">Talaromyces rugulosus</name>
    <name type="common">Penicillium rugulosum</name>
    <dbReference type="NCBI Taxonomy" id="121627"/>
    <lineage>
        <taxon>Eukaryota</taxon>
        <taxon>Fungi</taxon>
        <taxon>Dikarya</taxon>
        <taxon>Ascomycota</taxon>
        <taxon>Pezizomycotina</taxon>
        <taxon>Eurotiomycetes</taxon>
        <taxon>Eurotiomycetidae</taxon>
        <taxon>Eurotiales</taxon>
        <taxon>Trichocomaceae</taxon>
        <taxon>Talaromyces</taxon>
        <taxon>Talaromyces sect. Islandici</taxon>
    </lineage>
</organism>
<dbReference type="KEGG" id="trg:TRUGW13939_02492"/>
<keyword evidence="4" id="KW-0349">Heme</keyword>
<dbReference type="GO" id="GO:0020037">
    <property type="term" value="F:heme binding"/>
    <property type="evidence" value="ECO:0007669"/>
    <property type="project" value="UniProtKB-UniRule"/>
</dbReference>
<evidence type="ECO:0000256" key="4">
    <source>
        <dbReference type="RuleBase" id="RU369119"/>
    </source>
</evidence>
<evidence type="ECO:0000313" key="5">
    <source>
        <dbReference type="EMBL" id="QKX55399.1"/>
    </source>
</evidence>
<comment type="function">
    <text evidence="4">Produces N-formyl-kynurenine through the oxidation of tryptophan.</text>
</comment>
<dbReference type="GO" id="GO:0034354">
    <property type="term" value="P:'de novo' NAD+ biosynthetic process from L-tryptophan"/>
    <property type="evidence" value="ECO:0007669"/>
    <property type="project" value="TreeGrafter"/>
</dbReference>
<keyword evidence="3 4" id="KW-0408">Iron</keyword>
<dbReference type="Pfam" id="PF01231">
    <property type="entry name" value="IDO"/>
    <property type="match status" value="1"/>
</dbReference>